<evidence type="ECO:0000256" key="1">
    <source>
        <dbReference type="SAM" id="MobiDB-lite"/>
    </source>
</evidence>
<dbReference type="EMBL" id="QGKX02001521">
    <property type="protein sequence ID" value="KAF3514967.1"/>
    <property type="molecule type" value="Genomic_DNA"/>
</dbReference>
<organism evidence="2 3">
    <name type="scientific">Brassica cretica</name>
    <name type="common">Mustard</name>
    <dbReference type="NCBI Taxonomy" id="69181"/>
    <lineage>
        <taxon>Eukaryota</taxon>
        <taxon>Viridiplantae</taxon>
        <taxon>Streptophyta</taxon>
        <taxon>Embryophyta</taxon>
        <taxon>Tracheophyta</taxon>
        <taxon>Spermatophyta</taxon>
        <taxon>Magnoliopsida</taxon>
        <taxon>eudicotyledons</taxon>
        <taxon>Gunneridae</taxon>
        <taxon>Pentapetalae</taxon>
        <taxon>rosids</taxon>
        <taxon>malvids</taxon>
        <taxon>Brassicales</taxon>
        <taxon>Brassicaceae</taxon>
        <taxon>Brassiceae</taxon>
        <taxon>Brassica</taxon>
    </lineage>
</organism>
<feature type="compositionally biased region" description="Basic and acidic residues" evidence="1">
    <location>
        <begin position="71"/>
        <end position="88"/>
    </location>
</feature>
<feature type="region of interest" description="Disordered" evidence="1">
    <location>
        <begin position="69"/>
        <end position="88"/>
    </location>
</feature>
<reference evidence="2" key="1">
    <citation type="submission" date="2019-12" db="EMBL/GenBank/DDBJ databases">
        <title>Genome sequencing and annotation of Brassica cretica.</title>
        <authorList>
            <person name="Studholme D.J."/>
            <person name="Sarris P."/>
        </authorList>
    </citation>
    <scope>NUCLEOTIDE SEQUENCE</scope>
    <source>
        <strain evidence="2">PFS-109/04</strain>
        <tissue evidence="2">Leaf</tissue>
    </source>
</reference>
<evidence type="ECO:0000313" key="2">
    <source>
        <dbReference type="EMBL" id="KAF3514967.1"/>
    </source>
</evidence>
<name>A0A8S9PQ38_BRACR</name>
<evidence type="ECO:0000313" key="3">
    <source>
        <dbReference type="Proteomes" id="UP000712600"/>
    </source>
</evidence>
<accession>A0A8S9PQ38</accession>
<dbReference type="Proteomes" id="UP000712600">
    <property type="component" value="Unassembled WGS sequence"/>
</dbReference>
<sequence>METPIETKRKTFRSGFKRERKGGIFLGLTGRYVASGGLTGCYVVSRSKPRRVLLVFLVKSQRKLRLRRNEKRFDEDSKENAKEDLSEA</sequence>
<proteinExistence type="predicted"/>
<protein>
    <submittedName>
        <fullName evidence="2">Uncharacterized protein</fullName>
    </submittedName>
</protein>
<dbReference type="AlphaFoldDB" id="A0A8S9PQ38"/>
<gene>
    <name evidence="2" type="ORF">F2Q69_00005419</name>
</gene>
<comment type="caution">
    <text evidence="2">The sequence shown here is derived from an EMBL/GenBank/DDBJ whole genome shotgun (WGS) entry which is preliminary data.</text>
</comment>